<dbReference type="PANTHER" id="PTHR42932:SF3">
    <property type="entry name" value="DNA PROTECTION DURING STARVATION PROTEIN"/>
    <property type="match status" value="1"/>
</dbReference>
<keyword evidence="4" id="KW-0238">DNA-binding</keyword>
<dbReference type="Proteomes" id="UP000198942">
    <property type="component" value="Unassembled WGS sequence"/>
</dbReference>
<gene>
    <name evidence="4" type="ORF">SAMN05192574_107200</name>
</gene>
<evidence type="ECO:0000313" key="4">
    <source>
        <dbReference type="EMBL" id="SEO35948.1"/>
    </source>
</evidence>
<dbReference type="RefSeq" id="WP_091214541.1">
    <property type="nucleotide sequence ID" value="NZ_FOCL01000007.1"/>
</dbReference>
<evidence type="ECO:0000256" key="1">
    <source>
        <dbReference type="ARBA" id="ARBA00009497"/>
    </source>
</evidence>
<dbReference type="STRING" id="551995.SAMN05192574_107200"/>
<comment type="similarity">
    <text evidence="1 2">Belongs to the Dps family.</text>
</comment>
<protein>
    <submittedName>
        <fullName evidence="4">Starvation-inducible DNA-binding protein</fullName>
    </submittedName>
</protein>
<dbReference type="PANTHER" id="PTHR42932">
    <property type="entry name" value="GENERAL STRESS PROTEIN 20U"/>
    <property type="match status" value="1"/>
</dbReference>
<name>A0A1H8P2V6_9SPHI</name>
<keyword evidence="5" id="KW-1185">Reference proteome</keyword>
<feature type="domain" description="Ferritin/DPS" evidence="3">
    <location>
        <begin position="17"/>
        <end position="156"/>
    </location>
</feature>
<dbReference type="PRINTS" id="PR01346">
    <property type="entry name" value="HELNAPAPROT"/>
</dbReference>
<evidence type="ECO:0000256" key="2">
    <source>
        <dbReference type="RuleBase" id="RU003875"/>
    </source>
</evidence>
<evidence type="ECO:0000259" key="3">
    <source>
        <dbReference type="Pfam" id="PF00210"/>
    </source>
</evidence>
<dbReference type="Pfam" id="PF00210">
    <property type="entry name" value="Ferritin"/>
    <property type="match status" value="1"/>
</dbReference>
<dbReference type="CDD" id="cd01043">
    <property type="entry name" value="DPS"/>
    <property type="match status" value="1"/>
</dbReference>
<organism evidence="4 5">
    <name type="scientific">Mucilaginibacter gossypiicola</name>
    <dbReference type="NCBI Taxonomy" id="551995"/>
    <lineage>
        <taxon>Bacteria</taxon>
        <taxon>Pseudomonadati</taxon>
        <taxon>Bacteroidota</taxon>
        <taxon>Sphingobacteriia</taxon>
        <taxon>Sphingobacteriales</taxon>
        <taxon>Sphingobacteriaceae</taxon>
        <taxon>Mucilaginibacter</taxon>
    </lineage>
</organism>
<dbReference type="SUPFAM" id="SSF47240">
    <property type="entry name" value="Ferritin-like"/>
    <property type="match status" value="1"/>
</dbReference>
<dbReference type="Gene3D" id="1.20.1260.10">
    <property type="match status" value="1"/>
</dbReference>
<dbReference type="InterPro" id="IPR002177">
    <property type="entry name" value="DPS_DNA-bd"/>
</dbReference>
<dbReference type="InterPro" id="IPR023188">
    <property type="entry name" value="DPS_DNA-bd_CS"/>
</dbReference>
<reference evidence="5" key="1">
    <citation type="submission" date="2016-10" db="EMBL/GenBank/DDBJ databases">
        <authorList>
            <person name="Varghese N."/>
            <person name="Submissions S."/>
        </authorList>
    </citation>
    <scope>NUCLEOTIDE SEQUENCE [LARGE SCALE GENOMIC DNA]</scope>
    <source>
        <strain evidence="5">Gh-48</strain>
    </source>
</reference>
<dbReference type="OrthoDB" id="9797023at2"/>
<dbReference type="GO" id="GO:0003677">
    <property type="term" value="F:DNA binding"/>
    <property type="evidence" value="ECO:0007669"/>
    <property type="project" value="UniProtKB-KW"/>
</dbReference>
<dbReference type="PROSITE" id="PS00819">
    <property type="entry name" value="DPS_2"/>
    <property type="match status" value="1"/>
</dbReference>
<accession>A0A1H8P2V6</accession>
<dbReference type="InterPro" id="IPR009078">
    <property type="entry name" value="Ferritin-like_SF"/>
</dbReference>
<dbReference type="EMBL" id="FOCL01000007">
    <property type="protein sequence ID" value="SEO35948.1"/>
    <property type="molecule type" value="Genomic_DNA"/>
</dbReference>
<sequence>MKTNIGINEADRQAVSDQLAKLLADEFVLYTKTRNAHWNIEGPDFHSMHVFFEQQYNELDEIMDSVAERIRKIGHYAPATLTQLLQLTHLTEKLDHKNDSLGFLKELLEDHESIIEFIRGNIDPFVSKYNDAGTSDFITGLMETHEGMAWMLRSHFR</sequence>
<evidence type="ECO:0000313" key="5">
    <source>
        <dbReference type="Proteomes" id="UP000198942"/>
    </source>
</evidence>
<dbReference type="GO" id="GO:0008199">
    <property type="term" value="F:ferric iron binding"/>
    <property type="evidence" value="ECO:0007669"/>
    <property type="project" value="InterPro"/>
</dbReference>
<dbReference type="GO" id="GO:0016722">
    <property type="term" value="F:oxidoreductase activity, acting on metal ions"/>
    <property type="evidence" value="ECO:0007669"/>
    <property type="project" value="InterPro"/>
</dbReference>
<dbReference type="PIRSF" id="PIRSF005900">
    <property type="entry name" value="Dps"/>
    <property type="match status" value="1"/>
</dbReference>
<dbReference type="AlphaFoldDB" id="A0A1H8P2V6"/>
<proteinExistence type="inferred from homology"/>
<dbReference type="InterPro" id="IPR012347">
    <property type="entry name" value="Ferritin-like"/>
</dbReference>
<dbReference type="InterPro" id="IPR008331">
    <property type="entry name" value="Ferritin_DPS_dom"/>
</dbReference>